<proteinExistence type="predicted"/>
<dbReference type="AlphaFoldDB" id="A0A4Z1RCF3"/>
<comment type="caution">
    <text evidence="1">The sequence shown here is derived from an EMBL/GenBank/DDBJ whole genome shotgun (WGS) entry which is preliminary data.</text>
</comment>
<evidence type="ECO:0000313" key="2">
    <source>
        <dbReference type="Proteomes" id="UP000298681"/>
    </source>
</evidence>
<reference evidence="1 2" key="1">
    <citation type="submission" date="2019-01" db="EMBL/GenBank/DDBJ databases">
        <authorList>
            <person name="Zhang S."/>
        </authorList>
    </citation>
    <scope>NUCLEOTIDE SEQUENCE [LARGE SCALE GENOMIC DNA]</scope>
    <source>
        <strain evidence="1 2">1626</strain>
    </source>
</reference>
<sequence length="420" mass="46909">MNLFAIRTLQARSWYGVAISMALLALATWLGYHDFTSGAWLSLVAGFVGLGREAWSLARAARAPSLIVVERQDSFVDQLLERVVPSPGEVDDGHVVTRVPHLREAVVRSTAVDRWLRTHALSMVEDTGKRQEVDARLRGHAPALETLLRCHARQSLRSVPPRVLVNETKLGLSDGVSPSRSMVRVHQVGYFHSLLTNEASTRCLETLHEDPEIVFSGCDQLFPLASRDGPSWPLLPLAQSRMADHIGISTLVVTRDHKLVLWTQGSNAQHSRQQLVSTGSGSCDWDDRTGDDLKATLVRAMEREFVEESLGGGTAPEFQRETRVLGFFRWLTRGAKPEFTGITWVDLDAHSLRPNISEVTRRHRAQLCHDVGTMERLRLVLDNLLQNQQGSVSFWANVLAVREAINEAPEEMRSFLRLPG</sequence>
<dbReference type="OrthoDB" id="5147270at2"/>
<dbReference type="Proteomes" id="UP000298681">
    <property type="component" value="Unassembled WGS sequence"/>
</dbReference>
<gene>
    <name evidence="1" type="ORF">E4582_03055</name>
</gene>
<accession>A0A4Z1RCF3</accession>
<name>A0A4Z1RCF3_9GAMM</name>
<dbReference type="RefSeq" id="WP_134673237.1">
    <property type="nucleotide sequence ID" value="NZ_CP039383.2"/>
</dbReference>
<evidence type="ECO:0000313" key="1">
    <source>
        <dbReference type="EMBL" id="TKS53853.1"/>
    </source>
</evidence>
<keyword evidence="2" id="KW-1185">Reference proteome</keyword>
<protein>
    <submittedName>
        <fullName evidence="1">Uncharacterized protein</fullName>
    </submittedName>
</protein>
<dbReference type="EMBL" id="SPUH01000001">
    <property type="protein sequence ID" value="TKS53853.1"/>
    <property type="molecule type" value="Genomic_DNA"/>
</dbReference>
<organism evidence="1 2">
    <name type="scientific">Luteimonas yindakuii</name>
    <dbReference type="NCBI Taxonomy" id="2565782"/>
    <lineage>
        <taxon>Bacteria</taxon>
        <taxon>Pseudomonadati</taxon>
        <taxon>Pseudomonadota</taxon>
        <taxon>Gammaproteobacteria</taxon>
        <taxon>Lysobacterales</taxon>
        <taxon>Lysobacteraceae</taxon>
        <taxon>Luteimonas</taxon>
    </lineage>
</organism>